<feature type="compositionally biased region" description="Acidic residues" evidence="1">
    <location>
        <begin position="13"/>
        <end position="22"/>
    </location>
</feature>
<dbReference type="OrthoDB" id="293534at2157"/>
<evidence type="ECO:0000256" key="2">
    <source>
        <dbReference type="SAM" id="Phobius"/>
    </source>
</evidence>
<gene>
    <name evidence="3" type="ORF">C440_06977</name>
</gene>
<feature type="compositionally biased region" description="Basic and acidic residues" evidence="1">
    <location>
        <begin position="1"/>
        <end position="12"/>
    </location>
</feature>
<organism evidence="3 4">
    <name type="scientific">Haloferax mucosum ATCC BAA-1512</name>
    <dbReference type="NCBI Taxonomy" id="662479"/>
    <lineage>
        <taxon>Archaea</taxon>
        <taxon>Methanobacteriati</taxon>
        <taxon>Methanobacteriota</taxon>
        <taxon>Stenosarchaea group</taxon>
        <taxon>Halobacteria</taxon>
        <taxon>Halobacteriales</taxon>
        <taxon>Haloferacaceae</taxon>
        <taxon>Haloferax</taxon>
    </lineage>
</organism>
<dbReference type="PATRIC" id="fig|662479.7.peg.1408"/>
<dbReference type="RefSeq" id="WP_008319610.1">
    <property type="nucleotide sequence ID" value="NZ_AOLN01000011.1"/>
</dbReference>
<proteinExistence type="predicted"/>
<name>M0IG20_9EURY</name>
<reference evidence="3 4" key="1">
    <citation type="journal article" date="2014" name="PLoS Genet.">
        <title>Phylogenetically driven sequencing of extremely halophilic archaea reveals strategies for static and dynamic osmo-response.</title>
        <authorList>
            <person name="Becker E.A."/>
            <person name="Seitzer P.M."/>
            <person name="Tritt A."/>
            <person name="Larsen D."/>
            <person name="Krusor M."/>
            <person name="Yao A.I."/>
            <person name="Wu D."/>
            <person name="Madern D."/>
            <person name="Eisen J.A."/>
            <person name="Darling A.E."/>
            <person name="Facciotti M.T."/>
        </authorList>
    </citation>
    <scope>NUCLEOTIDE SEQUENCE [LARGE SCALE GENOMIC DNA]</scope>
    <source>
        <strain evidence="3 4">ATCC BAA-1512</strain>
    </source>
</reference>
<dbReference type="EMBL" id="AOLN01000011">
    <property type="protein sequence ID" value="ELZ94798.1"/>
    <property type="molecule type" value="Genomic_DNA"/>
</dbReference>
<feature type="region of interest" description="Disordered" evidence="1">
    <location>
        <begin position="1"/>
        <end position="23"/>
    </location>
</feature>
<keyword evidence="4" id="KW-1185">Reference proteome</keyword>
<evidence type="ECO:0000313" key="3">
    <source>
        <dbReference type="EMBL" id="ELZ94798.1"/>
    </source>
</evidence>
<keyword evidence="2" id="KW-0812">Transmembrane</keyword>
<accession>M0IG20</accession>
<evidence type="ECO:0000313" key="4">
    <source>
        <dbReference type="Proteomes" id="UP000011550"/>
    </source>
</evidence>
<sequence>MNVDPNRHRDDAHDDESPDATDSDILVLATGDRGTVFIGAVLVGGSSYGAFHTLAVRAAGSFPTGEALSAIFTLAVFASGVVFLVEGAASIVAKKNADS</sequence>
<feature type="transmembrane region" description="Helical" evidence="2">
    <location>
        <begin position="68"/>
        <end position="93"/>
    </location>
</feature>
<protein>
    <submittedName>
        <fullName evidence="3">Uncharacterized protein</fullName>
    </submittedName>
</protein>
<comment type="caution">
    <text evidence="3">The sequence shown here is derived from an EMBL/GenBank/DDBJ whole genome shotgun (WGS) entry which is preliminary data.</text>
</comment>
<keyword evidence="2" id="KW-0472">Membrane</keyword>
<evidence type="ECO:0000256" key="1">
    <source>
        <dbReference type="SAM" id="MobiDB-lite"/>
    </source>
</evidence>
<dbReference type="AlphaFoldDB" id="M0IG20"/>
<dbReference type="Proteomes" id="UP000011550">
    <property type="component" value="Unassembled WGS sequence"/>
</dbReference>
<keyword evidence="2" id="KW-1133">Transmembrane helix</keyword>
<feature type="transmembrane region" description="Helical" evidence="2">
    <location>
        <begin position="36"/>
        <end position="56"/>
    </location>
</feature>